<name>A0A2W4RPQ6_9GAMM</name>
<dbReference type="Proteomes" id="UP000249396">
    <property type="component" value="Unassembled WGS sequence"/>
</dbReference>
<gene>
    <name evidence="1" type="ORF">DM484_02000</name>
</gene>
<evidence type="ECO:0000313" key="2">
    <source>
        <dbReference type="Proteomes" id="UP000249396"/>
    </source>
</evidence>
<evidence type="ECO:0000313" key="1">
    <source>
        <dbReference type="EMBL" id="PZN84903.1"/>
    </source>
</evidence>
<comment type="caution">
    <text evidence="1">The sequence shown here is derived from an EMBL/GenBank/DDBJ whole genome shotgun (WGS) entry which is preliminary data.</text>
</comment>
<reference evidence="1 2" key="1">
    <citation type="journal article" date="2018" name="Aquat. Microb. Ecol.">
        <title>Gammaproteobacterial methanotrophs dominate.</title>
        <authorList>
            <person name="Rissanen A.J."/>
            <person name="Saarenheimo J."/>
            <person name="Tiirola M."/>
            <person name="Peura S."/>
            <person name="Aalto S.L."/>
            <person name="Karvinen A."/>
            <person name="Nykanen H."/>
        </authorList>
    </citation>
    <scope>NUCLEOTIDE SEQUENCE [LARGE SCALE GENOMIC DNA]</scope>
    <source>
        <strain evidence="1">AMbin10</strain>
    </source>
</reference>
<dbReference type="AlphaFoldDB" id="A0A2W4RPQ6"/>
<organism evidence="1 2">
    <name type="scientific">Candidatus Methylumidiphilus alinenensis</name>
    <dbReference type="NCBI Taxonomy" id="2202197"/>
    <lineage>
        <taxon>Bacteria</taxon>
        <taxon>Pseudomonadati</taxon>
        <taxon>Pseudomonadota</taxon>
        <taxon>Gammaproteobacteria</taxon>
        <taxon>Methylococcales</taxon>
        <taxon>Candidatus Methylumidiphilus</taxon>
    </lineage>
</organism>
<proteinExistence type="predicted"/>
<dbReference type="EMBL" id="QJPH01000140">
    <property type="protein sequence ID" value="PZN84903.1"/>
    <property type="molecule type" value="Genomic_DNA"/>
</dbReference>
<protein>
    <submittedName>
        <fullName evidence="1">Uncharacterized protein</fullName>
    </submittedName>
</protein>
<accession>A0A2W4RPQ6</accession>
<sequence>MSEEKLRLLLNKLQASRQTRKEFLDDYPVQLMTVREQIGDVPLIHGTSPQNLINIWNVKALRSREQLGKAELDHQRCFNTYGAVYASVGVMYPQRQVAIAFSPSIEEDVDMRVDASPWDTGSFYKQVASSIGLKTEEDRLTFFREHTLDAPEYREYLVDYVATCFQSAEDYLRHGDYKYPDPAGVMAVNPNNSFLRVFEVRSYPQLNLRPEKIEVVFLPSPISSRELLQVASEMRSAGINIEYYGQRRTGQRETNATSADLQSDVTDWICKRAMQRAI</sequence>